<feature type="domain" description="NADPH-dependent FMN reductase-like" evidence="1">
    <location>
        <begin position="5"/>
        <end position="160"/>
    </location>
</feature>
<dbReference type="SUPFAM" id="SSF52218">
    <property type="entry name" value="Flavoproteins"/>
    <property type="match status" value="1"/>
</dbReference>
<dbReference type="STRING" id="34027.SAMN05421829_12535"/>
<dbReference type="PANTHER" id="PTHR30543:SF21">
    <property type="entry name" value="NAD(P)H-DEPENDENT FMN REDUCTASE LOT6"/>
    <property type="match status" value="1"/>
</dbReference>
<evidence type="ECO:0000313" key="2">
    <source>
        <dbReference type="EMBL" id="SIR64318.1"/>
    </source>
</evidence>
<dbReference type="Gene3D" id="3.40.50.360">
    <property type="match status" value="1"/>
</dbReference>
<dbReference type="GO" id="GO:0005829">
    <property type="term" value="C:cytosol"/>
    <property type="evidence" value="ECO:0007669"/>
    <property type="project" value="TreeGrafter"/>
</dbReference>
<gene>
    <name evidence="2" type="ORF">SAMN05421829_12535</name>
</gene>
<proteinExistence type="predicted"/>
<dbReference type="EMBL" id="FTMD01000025">
    <property type="protein sequence ID" value="SIR64318.1"/>
    <property type="molecule type" value="Genomic_DNA"/>
</dbReference>
<dbReference type="InterPro" id="IPR005025">
    <property type="entry name" value="FMN_Rdtase-like_dom"/>
</dbReference>
<dbReference type="InterPro" id="IPR029039">
    <property type="entry name" value="Flavoprotein-like_sf"/>
</dbReference>
<reference evidence="3" key="1">
    <citation type="submission" date="2017-01" db="EMBL/GenBank/DDBJ databases">
        <authorList>
            <person name="Varghese N."/>
            <person name="Submissions S."/>
        </authorList>
    </citation>
    <scope>NUCLEOTIDE SEQUENCE [LARGE SCALE GENOMIC DNA]</scope>
    <source>
        <strain evidence="3">ATCC 51758</strain>
    </source>
</reference>
<protein>
    <submittedName>
        <fullName evidence="2">NAD(P)H-dependent FMN reductase</fullName>
    </submittedName>
</protein>
<dbReference type="InterPro" id="IPR050712">
    <property type="entry name" value="NAD(P)H-dep_reductase"/>
</dbReference>
<dbReference type="GO" id="GO:0016491">
    <property type="term" value="F:oxidoreductase activity"/>
    <property type="evidence" value="ECO:0007669"/>
    <property type="project" value="InterPro"/>
</dbReference>
<dbReference type="RefSeq" id="WP_076604444.1">
    <property type="nucleotide sequence ID" value="NZ_FTMD01000025.1"/>
</dbReference>
<evidence type="ECO:0000259" key="1">
    <source>
        <dbReference type="Pfam" id="PF03358"/>
    </source>
</evidence>
<accession>A0A1N7CKZ3</accession>
<keyword evidence="3" id="KW-1185">Reference proteome</keyword>
<name>A0A1N7CKZ3_9RHOO</name>
<sequence length="196" mass="20690">MPTVRLLAMPGSARRGSWNRRLLGVLVRGAEQAGAEVTLYEPHDHVMPLYDGDLEAAEGIPPAAARLQALFAEHHGLLLATPEYNGFFPPLVKNTFDWLSRPLPDGSGKPGTVHVRGKPAGIVAASPGALGGIRSLQHTRQYLSNLGFLVVPDQVGVPKADTAFDAEGELHDARVRTSVEAVGAAVARLALKIAAG</sequence>
<dbReference type="Pfam" id="PF03358">
    <property type="entry name" value="FMN_red"/>
    <property type="match status" value="1"/>
</dbReference>
<dbReference type="GO" id="GO:0010181">
    <property type="term" value="F:FMN binding"/>
    <property type="evidence" value="ECO:0007669"/>
    <property type="project" value="TreeGrafter"/>
</dbReference>
<organism evidence="2 3">
    <name type="scientific">Aromatoleum tolulyticum</name>
    <dbReference type="NCBI Taxonomy" id="34027"/>
    <lineage>
        <taxon>Bacteria</taxon>
        <taxon>Pseudomonadati</taxon>
        <taxon>Pseudomonadota</taxon>
        <taxon>Betaproteobacteria</taxon>
        <taxon>Rhodocyclales</taxon>
        <taxon>Rhodocyclaceae</taxon>
        <taxon>Aromatoleum</taxon>
    </lineage>
</organism>
<dbReference type="AlphaFoldDB" id="A0A1N7CKZ3"/>
<dbReference type="PANTHER" id="PTHR30543">
    <property type="entry name" value="CHROMATE REDUCTASE"/>
    <property type="match status" value="1"/>
</dbReference>
<dbReference type="Proteomes" id="UP000186819">
    <property type="component" value="Unassembled WGS sequence"/>
</dbReference>
<dbReference type="OrthoDB" id="9812295at2"/>
<evidence type="ECO:0000313" key="3">
    <source>
        <dbReference type="Proteomes" id="UP000186819"/>
    </source>
</evidence>